<keyword evidence="5" id="KW-0413">Isomerase</keyword>
<name>A0A1H9Q978_9BACI</name>
<gene>
    <name evidence="5" type="ORF">SAMN05518684_10298</name>
</gene>
<dbReference type="PANTHER" id="PTHR30307:SF0">
    <property type="entry name" value="S-ADENOSYLMETHIONINE:TRNA RIBOSYLTRANSFERASE-ISOMERASE"/>
    <property type="match status" value="1"/>
</dbReference>
<dbReference type="Proteomes" id="UP000198571">
    <property type="component" value="Unassembled WGS sequence"/>
</dbReference>
<dbReference type="SUPFAM" id="SSF111337">
    <property type="entry name" value="QueA-like"/>
    <property type="match status" value="1"/>
</dbReference>
<dbReference type="Gene3D" id="3.40.1780.10">
    <property type="entry name" value="QueA-like"/>
    <property type="match status" value="1"/>
</dbReference>
<dbReference type="STRING" id="1601833.SAMN05518684_10298"/>
<evidence type="ECO:0000256" key="3">
    <source>
        <dbReference type="ARBA" id="ARBA00022691"/>
    </source>
</evidence>
<keyword evidence="4" id="KW-0671">Queuosine biosynthesis</keyword>
<evidence type="ECO:0000313" key="6">
    <source>
        <dbReference type="Proteomes" id="UP000198571"/>
    </source>
</evidence>
<evidence type="ECO:0000256" key="1">
    <source>
        <dbReference type="ARBA" id="ARBA00022490"/>
    </source>
</evidence>
<proteinExistence type="predicted"/>
<dbReference type="PANTHER" id="PTHR30307">
    <property type="entry name" value="S-ADENOSYLMETHIONINE:TRNA RIBOSYLTRANSFERASE-ISOMERASE"/>
    <property type="match status" value="1"/>
</dbReference>
<keyword evidence="1" id="KW-0963">Cytoplasm</keyword>
<dbReference type="InterPro" id="IPR036100">
    <property type="entry name" value="QueA_sf"/>
</dbReference>
<keyword evidence="6" id="KW-1185">Reference proteome</keyword>
<accession>A0A1H9Q978</accession>
<dbReference type="RefSeq" id="WP_245732917.1">
    <property type="nucleotide sequence ID" value="NZ_FOGT01000002.1"/>
</dbReference>
<evidence type="ECO:0000256" key="4">
    <source>
        <dbReference type="ARBA" id="ARBA00022785"/>
    </source>
</evidence>
<dbReference type="GO" id="GO:0008616">
    <property type="term" value="P:tRNA queuosine(34) biosynthetic process"/>
    <property type="evidence" value="ECO:0007669"/>
    <property type="project" value="UniProtKB-KW"/>
</dbReference>
<keyword evidence="2 5" id="KW-0808">Transferase</keyword>
<reference evidence="6" key="1">
    <citation type="submission" date="2016-10" db="EMBL/GenBank/DDBJ databases">
        <authorList>
            <person name="Varghese N."/>
            <person name="Submissions S."/>
        </authorList>
    </citation>
    <scope>NUCLEOTIDE SEQUENCE [LARGE SCALE GENOMIC DNA]</scope>
    <source>
        <strain evidence="6">S9</strain>
    </source>
</reference>
<dbReference type="EMBL" id="FOGT01000002">
    <property type="protein sequence ID" value="SER57061.1"/>
    <property type="molecule type" value="Genomic_DNA"/>
</dbReference>
<dbReference type="Gene3D" id="2.40.10.240">
    <property type="entry name" value="QueA-like"/>
    <property type="match status" value="1"/>
</dbReference>
<dbReference type="InterPro" id="IPR042119">
    <property type="entry name" value="QueA_dom2"/>
</dbReference>
<protein>
    <submittedName>
        <fullName evidence="5">S-adenosylmethionine:tRNA ribosyltransferase-isomerase</fullName>
    </submittedName>
</protein>
<organism evidence="5 6">
    <name type="scientific">Salipaludibacillus aurantiacus</name>
    <dbReference type="NCBI Taxonomy" id="1601833"/>
    <lineage>
        <taxon>Bacteria</taxon>
        <taxon>Bacillati</taxon>
        <taxon>Bacillota</taxon>
        <taxon>Bacilli</taxon>
        <taxon>Bacillales</taxon>
        <taxon>Bacillaceae</taxon>
    </lineage>
</organism>
<dbReference type="InterPro" id="IPR003699">
    <property type="entry name" value="QueA"/>
</dbReference>
<dbReference type="GO" id="GO:0051075">
    <property type="term" value="F:S-adenosylmethionine:tRNA ribosyltransferase-isomerase activity"/>
    <property type="evidence" value="ECO:0007669"/>
    <property type="project" value="TreeGrafter"/>
</dbReference>
<sequence length="347" mass="39370">MNTVMPPAFTVPERLNASSPPEARGLRRDFVKMMVLSRQSGSWIDTSFSQLPGFLREGDLLVLNNSRTIPAVFKADIERNGFICKRNQEVRLARRLSEKVWEVLVPELNLQKNDQMHFSSRLSAEVINFKPELPFTVVEFSAASARLFEELYSTGEPVRYEYIHHPWSLDYYQTVYANVPGSVEMPSAGRAFSWELLQKLQAAGIRTAFLQLHTGLSYLLDDRWHQHPSHNKEHYSIPAATLSAVKQTKKDGGRVVPVGTTVVRALETAARRKSNLSSISGWTDLYINEATPLRVADGLITGFHEPEASHLDMLSAFLNRNQLITAYQHALKKGYLWHEFGDINFII</sequence>
<evidence type="ECO:0000313" key="5">
    <source>
        <dbReference type="EMBL" id="SER57061.1"/>
    </source>
</evidence>
<keyword evidence="3" id="KW-0949">S-adenosyl-L-methionine</keyword>
<dbReference type="InterPro" id="IPR042118">
    <property type="entry name" value="QueA_dom1"/>
</dbReference>
<dbReference type="Pfam" id="PF02547">
    <property type="entry name" value="Queuosine_synth"/>
    <property type="match status" value="1"/>
</dbReference>
<dbReference type="AlphaFoldDB" id="A0A1H9Q978"/>
<evidence type="ECO:0000256" key="2">
    <source>
        <dbReference type="ARBA" id="ARBA00022679"/>
    </source>
</evidence>